<keyword evidence="1" id="KW-0614">Plasmid</keyword>
<proteinExistence type="predicted"/>
<accession>A0ABT0CTT5</accession>
<comment type="caution">
    <text evidence="1">The sequence shown here is derived from an EMBL/GenBank/DDBJ whole genome shotgun (WGS) entry which is preliminary data.</text>
</comment>
<keyword evidence="2" id="KW-1185">Reference proteome</keyword>
<dbReference type="Proteomes" id="UP001201844">
    <property type="component" value="Unassembled WGS sequence"/>
</dbReference>
<evidence type="ECO:0000313" key="2">
    <source>
        <dbReference type="Proteomes" id="UP001201844"/>
    </source>
</evidence>
<reference evidence="1 2" key="1">
    <citation type="submission" date="2022-02" db="EMBL/GenBank/DDBJ databases">
        <title>Shinella B3.7 sp. nov., isolated from Sediment (Zhairuo Island).</title>
        <authorList>
            <person name="Chen G."/>
        </authorList>
    </citation>
    <scope>NUCLEOTIDE SEQUENCE [LARGE SCALE GENOMIC DNA]</scope>
    <source>
        <strain evidence="1 2">B3.7</strain>
        <plasmid evidence="1">unnamed</plasmid>
    </source>
</reference>
<evidence type="ECO:0000313" key="1">
    <source>
        <dbReference type="EMBL" id="MCJ8152006.1"/>
    </source>
</evidence>
<gene>
    <name evidence="1" type="ORF">MKI86_23035</name>
</gene>
<dbReference type="RefSeq" id="WP_241605733.1">
    <property type="nucleotide sequence ID" value="NZ_JAKVIN010000015.1"/>
</dbReference>
<name>A0ABT0CTT5_9HYPH</name>
<geneLocation type="plasmid" evidence="1">
    <name>unnamed</name>
</geneLocation>
<sequence>MSAEAENERVPKTDAFWKIIAPALSESTAVGLLVTAKRVQMDGYNKRRLRSAPEPVGK</sequence>
<protein>
    <submittedName>
        <fullName evidence="1">Uncharacterized protein</fullName>
    </submittedName>
</protein>
<organism evidence="1 2">
    <name type="scientific">Shinella sedimenti</name>
    <dbReference type="NCBI Taxonomy" id="2919913"/>
    <lineage>
        <taxon>Bacteria</taxon>
        <taxon>Pseudomonadati</taxon>
        <taxon>Pseudomonadota</taxon>
        <taxon>Alphaproteobacteria</taxon>
        <taxon>Hyphomicrobiales</taxon>
        <taxon>Rhizobiaceae</taxon>
        <taxon>Shinella</taxon>
    </lineage>
</organism>
<dbReference type="EMBL" id="JAKVIN010000015">
    <property type="protein sequence ID" value="MCJ8152006.1"/>
    <property type="molecule type" value="Genomic_DNA"/>
</dbReference>